<gene>
    <name evidence="1" type="ORF">GCM10011589_45310</name>
</gene>
<keyword evidence="2" id="KW-1185">Reference proteome</keyword>
<sequence length="266" mass="27993">MTSTPLVLASPGRANDAAFLAAADLSEIAAELAVEYRLVGGNAVSLLTAVHEVSNRVPPRETADADFGAEYQVIADPRLLKALLHRGYLQSEGNRFTRTHTLASLDATTDPVWDLVIDVLAPSYEGRLVSNQSHGQLVVDEVPGLALALARPGTPVTVEVRLTSGHSLVIDLLLPDVVSAICLKAYAYAGRFTPRDAVDLWRLLEAAAAARVTAATWPTGAAAADAAAILGQHFGRPGAQGPTRASARQADQTRIRALVALVVGRV</sequence>
<organism evidence="1 2">
    <name type="scientific">Modestobacter marinus</name>
    <dbReference type="NCBI Taxonomy" id="477641"/>
    <lineage>
        <taxon>Bacteria</taxon>
        <taxon>Bacillati</taxon>
        <taxon>Actinomycetota</taxon>
        <taxon>Actinomycetes</taxon>
        <taxon>Geodermatophilales</taxon>
        <taxon>Geodermatophilaceae</taxon>
        <taxon>Modestobacter</taxon>
    </lineage>
</organism>
<accession>A0ABQ2GB96</accession>
<evidence type="ECO:0008006" key="3">
    <source>
        <dbReference type="Google" id="ProtNLM"/>
    </source>
</evidence>
<reference evidence="2" key="1">
    <citation type="journal article" date="2019" name="Int. J. Syst. Evol. Microbiol.">
        <title>The Global Catalogue of Microorganisms (GCM) 10K type strain sequencing project: providing services to taxonomists for standard genome sequencing and annotation.</title>
        <authorList>
            <consortium name="The Broad Institute Genomics Platform"/>
            <consortium name="The Broad Institute Genome Sequencing Center for Infectious Disease"/>
            <person name="Wu L."/>
            <person name="Ma J."/>
        </authorList>
    </citation>
    <scope>NUCLEOTIDE SEQUENCE [LARGE SCALE GENOMIC DNA]</scope>
    <source>
        <strain evidence="2">CGMCC 4.5581</strain>
    </source>
</reference>
<comment type="caution">
    <text evidence="1">The sequence shown here is derived from an EMBL/GenBank/DDBJ whole genome shotgun (WGS) entry which is preliminary data.</text>
</comment>
<dbReference type="EMBL" id="BMMI01000012">
    <property type="protein sequence ID" value="GGL83854.1"/>
    <property type="molecule type" value="Genomic_DNA"/>
</dbReference>
<evidence type="ECO:0000313" key="2">
    <source>
        <dbReference type="Proteomes" id="UP000648663"/>
    </source>
</evidence>
<name>A0ABQ2GB96_9ACTN</name>
<proteinExistence type="predicted"/>
<evidence type="ECO:0000313" key="1">
    <source>
        <dbReference type="EMBL" id="GGL83854.1"/>
    </source>
</evidence>
<dbReference type="Proteomes" id="UP000648663">
    <property type="component" value="Unassembled WGS sequence"/>
</dbReference>
<dbReference type="RefSeq" id="WP_188959711.1">
    <property type="nucleotide sequence ID" value="NZ_BAABJU010000063.1"/>
</dbReference>
<protein>
    <recommendedName>
        <fullName evidence="3">Nucleotidyltransferase AbiEii toxin of type IV toxin-antitoxin system</fullName>
    </recommendedName>
</protein>